<feature type="active site" description="Proton donor" evidence="5">
    <location>
        <position position="130"/>
    </location>
</feature>
<keyword evidence="7" id="KW-0326">Glycosidase</keyword>
<evidence type="ECO:0000313" key="10">
    <source>
        <dbReference type="Proteomes" id="UP000019384"/>
    </source>
</evidence>
<dbReference type="InterPro" id="IPR044674">
    <property type="entry name" value="EDEM1/2/3"/>
</dbReference>
<dbReference type="HOGENOM" id="CLU_003818_5_3_1"/>
<organism evidence="9 10">
    <name type="scientific">Kuraishia capsulata CBS 1993</name>
    <dbReference type="NCBI Taxonomy" id="1382522"/>
    <lineage>
        <taxon>Eukaryota</taxon>
        <taxon>Fungi</taxon>
        <taxon>Dikarya</taxon>
        <taxon>Ascomycota</taxon>
        <taxon>Saccharomycotina</taxon>
        <taxon>Pichiomycetes</taxon>
        <taxon>Pichiales</taxon>
        <taxon>Pichiaceae</taxon>
        <taxon>Kuraishia</taxon>
    </lineage>
</organism>
<feature type="active site" evidence="5">
    <location>
        <position position="269"/>
    </location>
</feature>
<dbReference type="GO" id="GO:1900103">
    <property type="term" value="P:positive regulation of endoplasmic reticulum unfolded protein response"/>
    <property type="evidence" value="ECO:0007669"/>
    <property type="project" value="EnsemblFungi"/>
</dbReference>
<dbReference type="GO" id="GO:0005975">
    <property type="term" value="P:carbohydrate metabolic process"/>
    <property type="evidence" value="ECO:0007669"/>
    <property type="project" value="InterPro"/>
</dbReference>
<name>W6MNP0_9ASCO</name>
<keyword evidence="6" id="KW-0479">Metal-binding</keyword>
<evidence type="ECO:0000313" key="9">
    <source>
        <dbReference type="EMBL" id="CDK26677.1"/>
    </source>
</evidence>
<dbReference type="GO" id="GO:0106055">
    <property type="term" value="C:mannosyl-oligosaccharide 1,2-alpha-mannosidase complex"/>
    <property type="evidence" value="ECO:0007669"/>
    <property type="project" value="EnsemblFungi"/>
</dbReference>
<evidence type="ECO:0000256" key="4">
    <source>
        <dbReference type="ARBA" id="ARBA00023180"/>
    </source>
</evidence>
<keyword evidence="8" id="KW-0732">Signal</keyword>
<dbReference type="EC" id="3.2.1.-" evidence="7"/>
<dbReference type="GO" id="GO:0030246">
    <property type="term" value="F:carbohydrate binding"/>
    <property type="evidence" value="ECO:0007669"/>
    <property type="project" value="EnsemblFungi"/>
</dbReference>
<dbReference type="GeneID" id="34520065"/>
<dbReference type="GO" id="GO:0016020">
    <property type="term" value="C:membrane"/>
    <property type="evidence" value="ECO:0007669"/>
    <property type="project" value="InterPro"/>
</dbReference>
<dbReference type="InterPro" id="IPR036026">
    <property type="entry name" value="Seven-hairpin_glycosidases"/>
</dbReference>
<reference evidence="9" key="2">
    <citation type="submission" date="2014-02" db="EMBL/GenBank/DDBJ databases">
        <title>Complete DNA sequence of /Kuraishia capsulata/ illustrates novel genomic features among budding yeasts (/Saccharomycotina/).</title>
        <authorList>
            <person name="Morales L."/>
            <person name="Noel B."/>
            <person name="Porcel B."/>
            <person name="Marcet-Houben M."/>
            <person name="Hullo M-F."/>
            <person name="Sacerdot C."/>
            <person name="Tekaia F."/>
            <person name="Leh-Louis V."/>
            <person name="Despons L."/>
            <person name="Khanna V."/>
            <person name="Aury J-M."/>
            <person name="Barbe V."/>
            <person name="Couloux A."/>
            <person name="Labadie K."/>
            <person name="Pelletier E."/>
            <person name="Souciet J-L."/>
            <person name="Boekhout T."/>
            <person name="Gabaldon T."/>
            <person name="Wincker P."/>
            <person name="Dujon B."/>
        </authorList>
    </citation>
    <scope>NUCLEOTIDE SEQUENCE</scope>
    <source>
        <strain evidence="9">CBS 1993</strain>
    </source>
</reference>
<dbReference type="GO" id="GO:0044322">
    <property type="term" value="C:endoplasmic reticulum quality control compartment"/>
    <property type="evidence" value="ECO:0007669"/>
    <property type="project" value="GOC"/>
</dbReference>
<keyword evidence="3" id="KW-0256">Endoplasmic reticulum</keyword>
<gene>
    <name evidence="9" type="ORF">KUCA_T00002651001</name>
</gene>
<accession>W6MNP0</accession>
<dbReference type="PANTHER" id="PTHR45679">
    <property type="entry name" value="ER DEGRADATION-ENHANCING ALPHA-MANNOSIDASE-LIKE PROTEIN 2"/>
    <property type="match status" value="1"/>
</dbReference>
<dbReference type="Gene3D" id="1.50.10.10">
    <property type="match status" value="1"/>
</dbReference>
<evidence type="ECO:0000256" key="1">
    <source>
        <dbReference type="ARBA" id="ARBA00004240"/>
    </source>
</evidence>
<keyword evidence="4" id="KW-0325">Glycoprotein</keyword>
<dbReference type="OrthoDB" id="8118055at2759"/>
<dbReference type="RefSeq" id="XP_022458677.1">
    <property type="nucleotide sequence ID" value="XM_022602921.1"/>
</dbReference>
<dbReference type="Proteomes" id="UP000019384">
    <property type="component" value="Unassembled WGS sequence"/>
</dbReference>
<keyword evidence="6" id="KW-0106">Calcium</keyword>
<dbReference type="InterPro" id="IPR012341">
    <property type="entry name" value="6hp_glycosidase-like_sf"/>
</dbReference>
<evidence type="ECO:0000256" key="5">
    <source>
        <dbReference type="PIRSR" id="PIRSR601382-1"/>
    </source>
</evidence>
<keyword evidence="7" id="KW-0378">Hydrolase</keyword>
<dbReference type="Pfam" id="PF01532">
    <property type="entry name" value="Glyco_hydro_47"/>
    <property type="match status" value="1"/>
</dbReference>
<comment type="cofactor">
    <cofactor evidence="6">
        <name>Ca(2+)</name>
        <dbReference type="ChEBI" id="CHEBI:29108"/>
    </cofactor>
</comment>
<dbReference type="AlphaFoldDB" id="W6MNP0"/>
<proteinExistence type="inferred from homology"/>
<dbReference type="InterPro" id="IPR001382">
    <property type="entry name" value="Glyco_hydro_47"/>
</dbReference>
<feature type="active site" evidence="5">
    <location>
        <position position="386"/>
    </location>
</feature>
<evidence type="ECO:0000256" key="6">
    <source>
        <dbReference type="PIRSR" id="PIRSR601382-2"/>
    </source>
</evidence>
<protein>
    <recommendedName>
        <fullName evidence="7">alpha-1,2-Mannosidase</fullName>
        <ecNumber evidence="7">3.2.1.-</ecNumber>
    </recommendedName>
</protein>
<feature type="chain" id="PRO_5004880642" description="alpha-1,2-Mannosidase" evidence="8">
    <location>
        <begin position="20"/>
        <end position="768"/>
    </location>
</feature>
<evidence type="ECO:0000256" key="7">
    <source>
        <dbReference type="RuleBase" id="RU361193"/>
    </source>
</evidence>
<dbReference type="GO" id="GO:0004571">
    <property type="term" value="F:mannosyl-oligosaccharide 1,2-alpha-mannosidase activity"/>
    <property type="evidence" value="ECO:0007669"/>
    <property type="project" value="EnsemblFungi"/>
</dbReference>
<evidence type="ECO:0000256" key="3">
    <source>
        <dbReference type="ARBA" id="ARBA00022824"/>
    </source>
</evidence>
<dbReference type="GO" id="GO:0005509">
    <property type="term" value="F:calcium ion binding"/>
    <property type="evidence" value="ECO:0007669"/>
    <property type="project" value="InterPro"/>
</dbReference>
<dbReference type="EMBL" id="HG793127">
    <property type="protein sequence ID" value="CDK26677.1"/>
    <property type="molecule type" value="Genomic_DNA"/>
</dbReference>
<reference evidence="9" key="1">
    <citation type="submission" date="2013-12" db="EMBL/GenBank/DDBJ databases">
        <authorList>
            <person name="Genoscope - CEA"/>
        </authorList>
    </citation>
    <scope>NUCLEOTIDE SEQUENCE</scope>
    <source>
        <strain evidence="9">CBS 1993</strain>
    </source>
</reference>
<dbReference type="GO" id="GO:0097466">
    <property type="term" value="P:ubiquitin-dependent glycoprotein ERAD pathway"/>
    <property type="evidence" value="ECO:0007669"/>
    <property type="project" value="EnsemblFungi"/>
</dbReference>
<keyword evidence="10" id="KW-1185">Reference proteome</keyword>
<feature type="binding site" evidence="6">
    <location>
        <position position="472"/>
    </location>
    <ligand>
        <name>Ca(2+)</name>
        <dbReference type="ChEBI" id="CHEBI:29108"/>
    </ligand>
</feature>
<comment type="similarity">
    <text evidence="2 7">Belongs to the glycosyl hydrolase 47 family.</text>
</comment>
<dbReference type="PANTHER" id="PTHR45679:SF5">
    <property type="entry name" value="ER DEGRADATION-ENHANCING ALPHA-MANNOSIDASE-LIKE PROTEIN 1"/>
    <property type="match status" value="1"/>
</dbReference>
<dbReference type="GO" id="GO:1904380">
    <property type="term" value="P:endoplasmic reticulum mannose trimming"/>
    <property type="evidence" value="ECO:0007669"/>
    <property type="project" value="EnsemblFungi"/>
</dbReference>
<dbReference type="SUPFAM" id="SSF48225">
    <property type="entry name" value="Seven-hairpin glycosidases"/>
    <property type="match status" value="1"/>
</dbReference>
<evidence type="ECO:0000256" key="8">
    <source>
        <dbReference type="SAM" id="SignalP"/>
    </source>
</evidence>
<evidence type="ECO:0000256" key="2">
    <source>
        <dbReference type="ARBA" id="ARBA00007658"/>
    </source>
</evidence>
<feature type="signal peptide" evidence="8">
    <location>
        <begin position="1"/>
        <end position="19"/>
    </location>
</feature>
<dbReference type="PRINTS" id="PR00747">
    <property type="entry name" value="GLYHDRLASE47"/>
</dbReference>
<sequence length="768" mass="86591">MLLGQLFLLLICIFGVCQADPAPSVMTTEELHQKALDLFDFAWGSYLKHGFPADEVRPISCAPLGPSRDLDDTAINDSCGNFSSTLIDNLDTLALLGDVPRFAEAVSMVREQFWDSRVLFNRDTTVQVFETDIRILGGLLSGHLFALRLIPDQYDNFLLELAKDLGARLVLAYESPTRFPFPRTNLAKGPAAVPKRAQSLACTSGVSTPVLEMTLLSRLSGDPRFELWSVNAFGMVWNMRSDRDLLAMTLDPYDGKWLDRVSGAGASIDSFYEYALKFAILFDDSRFAGVWDDVYAAVLKHSGDFLAFNLDFESGTVVTPWIDSLSAFLPGLQVLSGDISTAQRFHGLFSKVWNAFGGLPERWNFQSLAPSIDGAVSLEWWPLRPEYIESTYHLYRATKDPLYLQIAANFVERLQELFREDCGFSGMQDVRSGERQDRMESFVIGETLKYLVLLFDDSNEIHSKLSNVVFSTEAHPLWYDASSAIPYTVEQVKEVLQTMLTDNYWFSKRLPYLYLDDHMYNFVQQHLPSYLDKVRPVAEAAQPHRKVQNGLVLEDAYNLDRCDVPKLDDPFTSSRVIDPDFDTPARMYASTLVRPDHLQNISFELDAEQDTVFRETFVNSHIPTCNAYEPDLAQISPDPDKKGALQRIRSGPGGVQAGDYYVTSPSHAEIIVDMQSNLPLRDELAGSSRNLSQCIGINALVETSSELRYWRIWKLLGRKLASDEILWVDPSYEGGFFHFDMAGCAYALPVPEFAVLIENMRMVVETNE</sequence>
<dbReference type="STRING" id="1382522.W6MNP0"/>
<feature type="active site" description="Proton donor" evidence="5">
    <location>
        <position position="361"/>
    </location>
</feature>
<comment type="subcellular location">
    <subcellularLocation>
        <location evidence="1">Endoplasmic reticulum</location>
    </subcellularLocation>
</comment>